<dbReference type="Proteomes" id="UP000189513">
    <property type="component" value="Unassembled WGS sequence"/>
</dbReference>
<sequence length="270" mass="31023">MDRKYPLEALLISRSHSAPEVIELLSQRYAVNDKPLLSLRPTEGEPIKKSNKGLLTSIREQKARSSKKPTKTQHTDKTKLVFKQYIHKSLHNQRLLRHKLHRLQKDHAGHIDHTKFKEWKNIPHFSQFLTLNKLWTGYMQDLLGLTPETVDKAGTQQTLTKLASADYNGCFLHVLKSKNSNLVGKSGIVIWDAKNYFIVVEDGKLGGGLKMLEKKGTTFNFVVPLYDIDKDDVDENDDNYVEFSIIGSRFQYRSADRAGRKFKSRNVDDL</sequence>
<dbReference type="GO" id="GO:0001682">
    <property type="term" value="P:tRNA 5'-leader removal"/>
    <property type="evidence" value="ECO:0007669"/>
    <property type="project" value="InterPro"/>
</dbReference>
<organism evidence="5">
    <name type="scientific">Cyberlindnera fabianii</name>
    <name type="common">Yeast</name>
    <name type="synonym">Hansenula fabianii</name>
    <dbReference type="NCBI Taxonomy" id="36022"/>
    <lineage>
        <taxon>Eukaryota</taxon>
        <taxon>Fungi</taxon>
        <taxon>Dikarya</taxon>
        <taxon>Ascomycota</taxon>
        <taxon>Saccharomycotina</taxon>
        <taxon>Saccharomycetes</taxon>
        <taxon>Phaffomycetales</taxon>
        <taxon>Phaffomycetaceae</taxon>
        <taxon>Cyberlindnera</taxon>
    </lineage>
</organism>
<dbReference type="InterPro" id="IPR002730">
    <property type="entry name" value="Rpp29/RNP1"/>
</dbReference>
<dbReference type="Gene3D" id="2.30.30.210">
    <property type="entry name" value="Ribonuclease P/MRP, subunit p29"/>
    <property type="match status" value="1"/>
</dbReference>
<evidence type="ECO:0000256" key="3">
    <source>
        <dbReference type="PIRNR" id="PIRNR027081"/>
    </source>
</evidence>
<dbReference type="InterPro" id="IPR036980">
    <property type="entry name" value="RNase_P/MRP_Rpp29_sf"/>
</dbReference>
<keyword evidence="3" id="KW-0819">tRNA processing</keyword>
<reference evidence="6" key="3">
    <citation type="submission" date="2017-01" db="EMBL/GenBank/DDBJ databases">
        <authorList>
            <person name="Mah S.A."/>
            <person name="Swanson W.J."/>
            <person name="Moy G.W."/>
            <person name="Vacquier V.D."/>
        </authorList>
    </citation>
    <scope>NUCLEOTIDE SEQUENCE [LARGE SCALE GENOMIC DNA]</scope>
    <source>
        <strain evidence="6">65</strain>
    </source>
</reference>
<feature type="region of interest" description="Disordered" evidence="4">
    <location>
        <begin position="40"/>
        <end position="74"/>
    </location>
</feature>
<comment type="subcellular location">
    <subcellularLocation>
        <location evidence="1">Nucleus</location>
    </subcellularLocation>
</comment>
<dbReference type="GO" id="GO:0006364">
    <property type="term" value="P:rRNA processing"/>
    <property type="evidence" value="ECO:0007669"/>
    <property type="project" value="TreeGrafter"/>
</dbReference>
<dbReference type="OrthoDB" id="124041at2759"/>
<evidence type="ECO:0000256" key="1">
    <source>
        <dbReference type="ARBA" id="ARBA00004123"/>
    </source>
</evidence>
<gene>
    <name evidence="6" type="ORF">BON22_3012</name>
    <name evidence="5" type="ORF">CYFA0S_06e04808g</name>
</gene>
<accession>A0A061AUD0</accession>
<name>A0A061AUD0_CYBFA</name>
<reference evidence="5" key="1">
    <citation type="journal article" date="2014" name="Genome Announc.">
        <title>Genome sequence of the yeast Cyberlindnera fabianii (Hansenula fabianii).</title>
        <authorList>
            <person name="Freel K.C."/>
            <person name="Sarilar V."/>
            <person name="Neuveglise C."/>
            <person name="Devillers H."/>
            <person name="Friedrich A."/>
            <person name="Schacherer J."/>
        </authorList>
    </citation>
    <scope>NUCLEOTIDE SEQUENCE</scope>
    <source>
        <strain evidence="5">YJS4271</strain>
    </source>
</reference>
<proteinExistence type="inferred from homology"/>
<keyword evidence="3" id="KW-0539">Nucleus</keyword>
<dbReference type="SMART" id="SM00538">
    <property type="entry name" value="POP4"/>
    <property type="match status" value="1"/>
</dbReference>
<dbReference type="EMBL" id="LK052891">
    <property type="protein sequence ID" value="CDR41246.1"/>
    <property type="molecule type" value="Genomic_DNA"/>
</dbReference>
<dbReference type="PIRSF" id="PIRSF027081">
    <property type="entry name" value="RNase_P/MRP_p29_subunit"/>
    <property type="match status" value="1"/>
</dbReference>
<protein>
    <recommendedName>
        <fullName evidence="3">Ribonuclease P protein subunit</fullName>
    </recommendedName>
</protein>
<comment type="similarity">
    <text evidence="2">Belongs to the eukaryotic/archaeal RNase P protein component 1 family.</text>
</comment>
<dbReference type="InterPro" id="IPR016848">
    <property type="entry name" value="RNase_P/MRP_Rpp29-subunit"/>
</dbReference>
<dbReference type="PANTHER" id="PTHR13348">
    <property type="entry name" value="RIBONUCLEASE P SUBUNIT P29"/>
    <property type="match status" value="1"/>
</dbReference>
<dbReference type="InterPro" id="IPR023534">
    <property type="entry name" value="Rof/RNase_P-like"/>
</dbReference>
<dbReference type="SUPFAM" id="SSF101744">
    <property type="entry name" value="Rof/RNase P subunit-like"/>
    <property type="match status" value="1"/>
</dbReference>
<dbReference type="GO" id="GO:0000172">
    <property type="term" value="C:ribonuclease MRP complex"/>
    <property type="evidence" value="ECO:0007669"/>
    <property type="project" value="InterPro"/>
</dbReference>
<dbReference type="STRING" id="36022.A0A061AUD0"/>
<evidence type="ECO:0000313" key="5">
    <source>
        <dbReference type="EMBL" id="CDR41246.1"/>
    </source>
</evidence>
<reference evidence="7" key="2">
    <citation type="journal article" date="2017" name="Genome Announc.">
        <title>Genome sequences of Cyberlindnera fabianii 65, Pichia kudriavzevii 129, and Saccharomyces cerevisiae 131 isolated from fermented masau fruits in Zimbabwe.</title>
        <authorList>
            <person name="van Rijswijck I.M.H."/>
            <person name="Derks M.F.L."/>
            <person name="Abee T."/>
            <person name="de Ridder D."/>
            <person name="Smid E.J."/>
        </authorList>
    </citation>
    <scope>NUCLEOTIDE SEQUENCE [LARGE SCALE GENOMIC DNA]</scope>
    <source>
        <strain evidence="7">65</strain>
    </source>
</reference>
<dbReference type="AlphaFoldDB" id="A0A061AUD0"/>
<evidence type="ECO:0000256" key="2">
    <source>
        <dbReference type="ARBA" id="ARBA00006181"/>
    </source>
</evidence>
<dbReference type="OMA" id="NMIGIEG"/>
<dbReference type="GO" id="GO:0033204">
    <property type="term" value="F:ribonuclease P RNA binding"/>
    <property type="evidence" value="ECO:0007669"/>
    <property type="project" value="InterPro"/>
</dbReference>
<dbReference type="GO" id="GO:0005634">
    <property type="term" value="C:nucleus"/>
    <property type="evidence" value="ECO:0007669"/>
    <property type="project" value="UniProtKB-SubCell"/>
</dbReference>
<dbReference type="GO" id="GO:0030677">
    <property type="term" value="C:ribonuclease P complex"/>
    <property type="evidence" value="ECO:0007669"/>
    <property type="project" value="InterPro"/>
</dbReference>
<evidence type="ECO:0000256" key="4">
    <source>
        <dbReference type="SAM" id="MobiDB-lite"/>
    </source>
</evidence>
<evidence type="ECO:0000313" key="7">
    <source>
        <dbReference type="Proteomes" id="UP000189513"/>
    </source>
</evidence>
<evidence type="ECO:0000313" key="6">
    <source>
        <dbReference type="EMBL" id="ONH67072.1"/>
    </source>
</evidence>
<dbReference type="Pfam" id="PF01868">
    <property type="entry name" value="RNase_P-MRP_p29"/>
    <property type="match status" value="1"/>
</dbReference>
<dbReference type="EMBL" id="MPUK01000005">
    <property type="protein sequence ID" value="ONH67072.1"/>
    <property type="molecule type" value="Genomic_DNA"/>
</dbReference>
<dbReference type="PANTHER" id="PTHR13348:SF0">
    <property type="entry name" value="RIBONUCLEASE P PROTEIN SUBUNIT P29"/>
    <property type="match status" value="1"/>
</dbReference>
<keyword evidence="7" id="KW-1185">Reference proteome</keyword>
<dbReference type="VEuPathDB" id="FungiDB:BON22_3012"/>